<dbReference type="SUPFAM" id="SSF48179">
    <property type="entry name" value="6-phosphogluconate dehydrogenase C-terminal domain-like"/>
    <property type="match status" value="1"/>
</dbReference>
<dbReference type="InterPro" id="IPR017751">
    <property type="entry name" value="G3P_DH_NAD-dep_euk"/>
</dbReference>
<comment type="catalytic activity">
    <reaction evidence="19">
        <text>prostaglandin H2 = prostaglandin E2</text>
        <dbReference type="Rhea" id="RHEA:12893"/>
        <dbReference type="ChEBI" id="CHEBI:57405"/>
        <dbReference type="ChEBI" id="CHEBI:606564"/>
        <dbReference type="EC" id="5.3.99.3"/>
    </reaction>
    <physiologicalReaction direction="left-to-right" evidence="19">
        <dbReference type="Rhea" id="RHEA:12894"/>
    </physiologicalReaction>
</comment>
<evidence type="ECO:0000256" key="18">
    <source>
        <dbReference type="ARBA" id="ARBA00023930"/>
    </source>
</evidence>
<dbReference type="InterPro" id="IPR034335">
    <property type="entry name" value="PGES2_C"/>
</dbReference>
<dbReference type="InterPro" id="IPR040079">
    <property type="entry name" value="Glutathione_S-Trfase"/>
</dbReference>
<name>A0A815ZND7_9BILA</name>
<keyword evidence="12 22" id="KW-0560">Oxidoreductase</keyword>
<dbReference type="EMBL" id="CAJNOV010016221">
    <property type="protein sequence ID" value="CAF1586994.1"/>
    <property type="molecule type" value="Genomic_DNA"/>
</dbReference>
<evidence type="ECO:0000259" key="25">
    <source>
        <dbReference type="Pfam" id="PF01210"/>
    </source>
</evidence>
<dbReference type="SUPFAM" id="SSF47616">
    <property type="entry name" value="GST C-terminal domain-like"/>
    <property type="match status" value="1"/>
</dbReference>
<dbReference type="InterPro" id="IPR036249">
    <property type="entry name" value="Thioredoxin-like_sf"/>
</dbReference>
<dbReference type="GO" id="GO:0016020">
    <property type="term" value="C:membrane"/>
    <property type="evidence" value="ECO:0007669"/>
    <property type="project" value="UniProtKB-SubCell"/>
</dbReference>
<dbReference type="EC" id="1.1.1.8" evidence="23"/>
<dbReference type="GO" id="GO:0016485">
    <property type="term" value="P:protein processing"/>
    <property type="evidence" value="ECO:0007669"/>
    <property type="project" value="InterPro"/>
</dbReference>
<dbReference type="Proteomes" id="UP000663855">
    <property type="component" value="Unassembled WGS sequence"/>
</dbReference>
<dbReference type="SFLD" id="SFLDG01203">
    <property type="entry name" value="Prostaglandin_E_synthase_like1"/>
    <property type="match status" value="1"/>
</dbReference>
<comment type="subcellular location">
    <subcellularLocation>
        <location evidence="20">Endomembrane system</location>
        <topology evidence="20">Single-pass membrane protein</topology>
    </subcellularLocation>
    <subcellularLocation>
        <location evidence="1">Membrane</location>
        <topology evidence="1">Multi-pass membrane protein</topology>
    </subcellularLocation>
</comment>
<dbReference type="GO" id="GO:0042803">
    <property type="term" value="F:protein homodimerization activity"/>
    <property type="evidence" value="ECO:0007669"/>
    <property type="project" value="InterPro"/>
</dbReference>
<evidence type="ECO:0000256" key="7">
    <source>
        <dbReference type="ARBA" id="ARBA00022585"/>
    </source>
</evidence>
<evidence type="ECO:0000256" key="20">
    <source>
        <dbReference type="ARBA" id="ARBA00037847"/>
    </source>
</evidence>
<accession>A0A815ZND7</accession>
<evidence type="ECO:0000256" key="11">
    <source>
        <dbReference type="ARBA" id="ARBA00022989"/>
    </source>
</evidence>
<keyword evidence="9" id="KW-0276">Fatty acid metabolism</keyword>
<dbReference type="CDD" id="cd03197">
    <property type="entry name" value="GST_C_mPGES2"/>
    <property type="match status" value="1"/>
</dbReference>
<evidence type="ECO:0000256" key="16">
    <source>
        <dbReference type="ARBA" id="ARBA00023160"/>
    </source>
</evidence>
<dbReference type="UniPathway" id="UPA00662"/>
<evidence type="ECO:0000256" key="13">
    <source>
        <dbReference type="ARBA" id="ARBA00023027"/>
    </source>
</evidence>
<evidence type="ECO:0000256" key="12">
    <source>
        <dbReference type="ARBA" id="ARBA00023002"/>
    </source>
</evidence>
<keyword evidence="17" id="KW-0413">Isomerase</keyword>
<feature type="transmembrane region" description="Helical" evidence="24">
    <location>
        <begin position="566"/>
        <end position="586"/>
    </location>
</feature>
<dbReference type="InterPro" id="IPR009294">
    <property type="entry name" value="Aph-1"/>
</dbReference>
<feature type="transmembrane region" description="Helical" evidence="24">
    <location>
        <begin position="517"/>
        <end position="536"/>
    </location>
</feature>
<dbReference type="GO" id="GO:0007219">
    <property type="term" value="P:Notch signaling pathway"/>
    <property type="evidence" value="ECO:0007669"/>
    <property type="project" value="UniProtKB-KW"/>
</dbReference>
<dbReference type="InterPro" id="IPR013328">
    <property type="entry name" value="6PGD_dom2"/>
</dbReference>
<dbReference type="PANTHER" id="PTHR11728:SF8">
    <property type="entry name" value="GLYCEROL-3-PHOSPHATE DEHYDROGENASE [NAD(+)]-RELATED"/>
    <property type="match status" value="1"/>
</dbReference>
<dbReference type="Pfam" id="PF13417">
    <property type="entry name" value="GST_N_3"/>
    <property type="match status" value="1"/>
</dbReference>
<dbReference type="SUPFAM" id="SSF51735">
    <property type="entry name" value="NAD(P)-binding Rossmann-fold domains"/>
    <property type="match status" value="1"/>
</dbReference>
<keyword evidence="11 24" id="KW-1133">Transmembrane helix</keyword>
<dbReference type="GO" id="GO:0051287">
    <property type="term" value="F:NAD binding"/>
    <property type="evidence" value="ECO:0007669"/>
    <property type="project" value="UniProtKB-UniRule"/>
</dbReference>
<dbReference type="InterPro" id="IPR006168">
    <property type="entry name" value="G3P_DH_NAD-dep"/>
</dbReference>
<evidence type="ECO:0000256" key="8">
    <source>
        <dbReference type="ARBA" id="ARBA00022692"/>
    </source>
</evidence>
<comment type="pathway">
    <text evidence="2">Lipid metabolism; prostaglandin biosynthesis.</text>
</comment>
<dbReference type="NCBIfam" id="TIGR03376">
    <property type="entry name" value="glycerol3P_DH"/>
    <property type="match status" value="1"/>
</dbReference>
<dbReference type="Gene3D" id="3.40.30.10">
    <property type="entry name" value="Glutaredoxin"/>
    <property type="match status" value="1"/>
</dbReference>
<feature type="domain" description="Glycerol-3-phosphate dehydrogenase NAD-dependent N-terminal" evidence="25">
    <location>
        <begin position="689"/>
        <end position="860"/>
    </location>
</feature>
<keyword evidence="13 22" id="KW-0520">NAD</keyword>
<dbReference type="GO" id="GO:0141152">
    <property type="term" value="F:glycerol-3-phosphate dehydrogenase (NAD+) activity"/>
    <property type="evidence" value="ECO:0007669"/>
    <property type="project" value="UniProtKB-UniRule"/>
</dbReference>
<dbReference type="SUPFAM" id="SSF52833">
    <property type="entry name" value="Thioredoxin-like"/>
    <property type="match status" value="1"/>
</dbReference>
<feature type="transmembrane region" description="Helical" evidence="24">
    <location>
        <begin position="641"/>
        <end position="659"/>
    </location>
</feature>
<evidence type="ECO:0000256" key="17">
    <source>
        <dbReference type="ARBA" id="ARBA00023235"/>
    </source>
</evidence>
<reference evidence="28" key="1">
    <citation type="submission" date="2021-02" db="EMBL/GenBank/DDBJ databases">
        <authorList>
            <person name="Nowell W R."/>
        </authorList>
    </citation>
    <scope>NUCLEOTIDE SEQUENCE</scope>
</reference>
<feature type="transmembrane region" description="Helical" evidence="24">
    <location>
        <begin position="455"/>
        <end position="480"/>
    </location>
</feature>
<evidence type="ECO:0000256" key="14">
    <source>
        <dbReference type="ARBA" id="ARBA00023098"/>
    </source>
</evidence>
<dbReference type="SFLD" id="SFLDG01182">
    <property type="entry name" value="Prostaglandin_E_synthase_like"/>
    <property type="match status" value="1"/>
</dbReference>
<evidence type="ECO:0000256" key="1">
    <source>
        <dbReference type="ARBA" id="ARBA00004141"/>
    </source>
</evidence>
<evidence type="ECO:0000256" key="19">
    <source>
        <dbReference type="ARBA" id="ARBA00023931"/>
    </source>
</evidence>
<keyword evidence="6" id="KW-0444">Lipid biosynthesis</keyword>
<dbReference type="Gene3D" id="3.40.50.720">
    <property type="entry name" value="NAD(P)-binding Rossmann-like Domain"/>
    <property type="match status" value="1"/>
</dbReference>
<keyword evidence="16" id="KW-0275">Fatty acid biosynthesis</keyword>
<feature type="domain" description="Glycerol-3-phosphate dehydrogenase NAD-dependent C-terminal" evidence="26">
    <location>
        <begin position="881"/>
        <end position="1026"/>
    </location>
</feature>
<comment type="similarity">
    <text evidence="4 22">Belongs to the NAD-dependent glycerol-3-phosphate dehydrogenase family.</text>
</comment>
<proteinExistence type="inferred from homology"/>
<dbReference type="PANTHER" id="PTHR11728">
    <property type="entry name" value="GLYCEROL-3-PHOSPHATE DEHYDROGENASE"/>
    <property type="match status" value="1"/>
</dbReference>
<keyword evidence="7" id="KW-0643">Prostaglandin biosynthesis</keyword>
<keyword evidence="15 24" id="KW-0472">Membrane</keyword>
<dbReference type="InterPro" id="IPR006109">
    <property type="entry name" value="G3P_DH_NAD-dep_C"/>
</dbReference>
<keyword evidence="14" id="KW-0443">Lipid metabolism</keyword>
<evidence type="ECO:0000313" key="29">
    <source>
        <dbReference type="Proteomes" id="UP000663855"/>
    </source>
</evidence>
<feature type="transmembrane region" description="Helical" evidence="24">
    <location>
        <begin position="62"/>
        <end position="81"/>
    </location>
</feature>
<comment type="caution">
    <text evidence="28">The sequence shown here is derived from an EMBL/GenBank/DDBJ whole genome shotgun (WGS) entry which is preliminary data.</text>
</comment>
<evidence type="ECO:0000256" key="6">
    <source>
        <dbReference type="ARBA" id="ARBA00022516"/>
    </source>
</evidence>
<dbReference type="GO" id="GO:0046168">
    <property type="term" value="P:glycerol-3-phosphate catabolic process"/>
    <property type="evidence" value="ECO:0007669"/>
    <property type="project" value="UniProtKB-UniRule"/>
</dbReference>
<dbReference type="GO" id="GO:0050220">
    <property type="term" value="F:prostaglandin-E synthase activity"/>
    <property type="evidence" value="ECO:0007669"/>
    <property type="project" value="UniProtKB-EC"/>
</dbReference>
<evidence type="ECO:0000259" key="26">
    <source>
        <dbReference type="Pfam" id="PF07479"/>
    </source>
</evidence>
<dbReference type="GO" id="GO:0005829">
    <property type="term" value="C:cytosol"/>
    <property type="evidence" value="ECO:0007669"/>
    <property type="project" value="TreeGrafter"/>
</dbReference>
<feature type="transmembrane region" description="Helical" evidence="24">
    <location>
        <begin position="606"/>
        <end position="629"/>
    </location>
</feature>
<dbReference type="InterPro" id="IPR036291">
    <property type="entry name" value="NAD(P)-bd_dom_sf"/>
</dbReference>
<keyword evidence="10" id="KW-0914">Notch signaling pathway</keyword>
<dbReference type="Pfam" id="PF06105">
    <property type="entry name" value="Aph-1"/>
    <property type="match status" value="1"/>
</dbReference>
<evidence type="ECO:0000313" key="28">
    <source>
        <dbReference type="EMBL" id="CAF1586994.1"/>
    </source>
</evidence>
<dbReference type="InterPro" id="IPR034334">
    <property type="entry name" value="PGES2"/>
</dbReference>
<evidence type="ECO:0000256" key="21">
    <source>
        <dbReference type="ARBA" id="ARBA00048683"/>
    </source>
</evidence>
<dbReference type="InterPro" id="IPR004045">
    <property type="entry name" value="Glutathione_S-Trfase_N"/>
</dbReference>
<dbReference type="AlphaFoldDB" id="A0A815ZND7"/>
<dbReference type="SFLD" id="SFLDS00019">
    <property type="entry name" value="Glutathione_Transferase_(cytos"/>
    <property type="match status" value="1"/>
</dbReference>
<evidence type="ECO:0000256" key="24">
    <source>
        <dbReference type="SAM" id="Phobius"/>
    </source>
</evidence>
<evidence type="ECO:0000256" key="23">
    <source>
        <dbReference type="RuleBase" id="RU361243"/>
    </source>
</evidence>
<dbReference type="Gene3D" id="1.10.1040.10">
    <property type="entry name" value="N-(1-d-carboxylethyl)-l-norvaline Dehydrogenase, domain 2"/>
    <property type="match status" value="1"/>
</dbReference>
<dbReference type="InterPro" id="IPR036282">
    <property type="entry name" value="Glutathione-S-Trfase_C_sf"/>
</dbReference>
<keyword evidence="5" id="KW-0644">Prostaglandin metabolism</keyword>
<evidence type="ECO:0000256" key="10">
    <source>
        <dbReference type="ARBA" id="ARBA00022976"/>
    </source>
</evidence>
<dbReference type="PRINTS" id="PR00077">
    <property type="entry name" value="GPDHDRGNASE"/>
</dbReference>
<sequence>MSLCLISTSRSVPSSLFRRSFLSFNLRLLSSNQYNNDIIQAEKQQLKLNPTTSKQSPRFRRYHYYLFSIATGALIGTIYALRHVRKHEGNLPEYVTNVELLERKAIETRPIPPPVTKHITFDALPRKNFPFNITLYQYVTCPFCCKVRAYLNYNRIPYDVVEVNSVTHTETKWSLYNKVPIVVIENEQIQLNDSSMIISAIESYLRQPTKKFKNIINLYEAIVQKDQKGNISFNYPNRYFIFEPAVLDQLETTNEEQQSIINKQSKSFFAKLFSRSTAQSNNDSKTVQSENTDRKKSYEENEFERQWREWVDNKFVHVISPNIYCTVRQSISTFRWFSKAGDWEEIFPWYQRWIIVYLGAIVMRGVAIHLKKKYNLNDNVRISLYECGDEWVNTIGDKDFHGGAEPNLADLNVYGILTAIEGSDAFQDLMNNTKIQPWFARMKNLVEPHRIDTSIMTILECIGCTLIVYGIPFSMFVFTIAHHPFRIIIAMTSAFFWLISMLLSSLLWFMVVPLRNQLAFAVLCAVLFQEIFRYLFYRVIKKAEFSLQKVQLQELTAKGMTFDRFAVAYAAGYGFGFISGTFSIVNVLSDTTGPGTIGIFGHSQDFFIATAFLTLTIILLNTFWSIIFFTSLDKGGIHRHLGPALVVITHMLFSCLTLLNRTTKPTYSIPIVNAFYNTSKMSSAAQRKKIAIVGSGNWGSTIAIHIADKIADLKDEYEQKILMWCKEETLDDGSKLTEVINEQHENIKYLPHERIPDNVIALPDLCESVKDADILIFVIPHQFVKKTCEELKNKVKPSAFALTLIKGFYIDEETNNILLVSQVIKNTLNIPCLSMMGANIAREVAEKVFCEATVGSRDDKHSETVRQLIDGPFFRIRVYPDVEIIEILGGLKNVIAMCAGFADGLKAGFNTRAAVLRLGFREMVNFCRLVEKESTAEIYLESCGIADLIASSLGGRNYNGAKKLAETNKSLKEIEKEDLNGQSLQGPGTAKEVYRFLQGRNLLDQFPMFRDAYLICEQKIKPHCLLENLTNHPEFQRK</sequence>
<keyword evidence="8 24" id="KW-0812">Transmembrane</keyword>
<evidence type="ECO:0000256" key="5">
    <source>
        <dbReference type="ARBA" id="ARBA00022501"/>
    </source>
</evidence>
<organism evidence="28 29">
    <name type="scientific">Rotaria magnacalcarata</name>
    <dbReference type="NCBI Taxonomy" id="392030"/>
    <lineage>
        <taxon>Eukaryota</taxon>
        <taxon>Metazoa</taxon>
        <taxon>Spiralia</taxon>
        <taxon>Gnathifera</taxon>
        <taxon>Rotifera</taxon>
        <taxon>Eurotatoria</taxon>
        <taxon>Bdelloidea</taxon>
        <taxon>Philodinida</taxon>
        <taxon>Philodinidae</taxon>
        <taxon>Rotaria</taxon>
    </lineage>
</organism>
<dbReference type="Pfam" id="PF01210">
    <property type="entry name" value="NAD_Gly3P_dh_N"/>
    <property type="match status" value="1"/>
</dbReference>
<evidence type="ECO:0000256" key="4">
    <source>
        <dbReference type="ARBA" id="ARBA00011009"/>
    </source>
</evidence>
<dbReference type="GO" id="GO:0001516">
    <property type="term" value="P:prostaglandin biosynthetic process"/>
    <property type="evidence" value="ECO:0007669"/>
    <property type="project" value="UniProtKB-UniPathway"/>
</dbReference>
<feature type="transmembrane region" description="Helical" evidence="24">
    <location>
        <begin position="487"/>
        <end position="511"/>
    </location>
</feature>
<gene>
    <name evidence="28" type="ORF">CJN711_LOCUS33610</name>
</gene>
<evidence type="ECO:0000259" key="27">
    <source>
        <dbReference type="Pfam" id="PF13417"/>
    </source>
</evidence>
<dbReference type="Pfam" id="PF07479">
    <property type="entry name" value="NAD_Gly3P_dh_C"/>
    <property type="match status" value="1"/>
</dbReference>
<evidence type="ECO:0000256" key="15">
    <source>
        <dbReference type="ARBA" id="ARBA00023136"/>
    </source>
</evidence>
<evidence type="ECO:0000256" key="3">
    <source>
        <dbReference type="ARBA" id="ARBA00005577"/>
    </source>
</evidence>
<dbReference type="FunFam" id="1.10.1040.10:FF:000004">
    <property type="entry name" value="Glycerol-3-phosphate dehydrogenase [NAD(+)]"/>
    <property type="match status" value="1"/>
</dbReference>
<comment type="catalytic activity">
    <reaction evidence="18">
        <text>prostaglandin H2 = (12S)-hydroxy-(5Z,8E,10E)-heptadecatrienoate + malonaldehyde</text>
        <dbReference type="Rhea" id="RHEA:48644"/>
        <dbReference type="ChEBI" id="CHEBI:57405"/>
        <dbReference type="ChEBI" id="CHEBI:90694"/>
        <dbReference type="ChEBI" id="CHEBI:566274"/>
    </reaction>
    <physiologicalReaction direction="left-to-right" evidence="18">
        <dbReference type="Rhea" id="RHEA:48645"/>
    </physiologicalReaction>
</comment>
<dbReference type="Gene3D" id="1.20.1050.10">
    <property type="match status" value="1"/>
</dbReference>
<protein>
    <recommendedName>
        <fullName evidence="23">Glycerol-3-phosphate dehydrogenase [NAD(+)]</fullName>
        <ecNumber evidence="23">1.1.1.8</ecNumber>
    </recommendedName>
</protein>
<evidence type="ECO:0000256" key="22">
    <source>
        <dbReference type="RuleBase" id="RU000437"/>
    </source>
</evidence>
<dbReference type="GO" id="GO:0005975">
    <property type="term" value="P:carbohydrate metabolic process"/>
    <property type="evidence" value="ECO:0007669"/>
    <property type="project" value="InterPro"/>
</dbReference>
<dbReference type="PROSITE" id="PS51354">
    <property type="entry name" value="GLUTAREDOXIN_2"/>
    <property type="match status" value="1"/>
</dbReference>
<comment type="catalytic activity">
    <reaction evidence="21 23">
        <text>sn-glycerol 3-phosphate + NAD(+) = dihydroxyacetone phosphate + NADH + H(+)</text>
        <dbReference type="Rhea" id="RHEA:11092"/>
        <dbReference type="ChEBI" id="CHEBI:15378"/>
        <dbReference type="ChEBI" id="CHEBI:57540"/>
        <dbReference type="ChEBI" id="CHEBI:57597"/>
        <dbReference type="ChEBI" id="CHEBI:57642"/>
        <dbReference type="ChEBI" id="CHEBI:57945"/>
        <dbReference type="EC" id="1.1.1.8"/>
    </reaction>
</comment>
<comment type="similarity">
    <text evidence="3">Belongs to the APH-1 family.</text>
</comment>
<dbReference type="InterPro" id="IPR011128">
    <property type="entry name" value="G3P_DH_NAD-dep_N"/>
</dbReference>
<dbReference type="InterPro" id="IPR008927">
    <property type="entry name" value="6-PGluconate_DH-like_C_sf"/>
</dbReference>
<feature type="domain" description="GST N-terminal" evidence="27">
    <location>
        <begin position="135"/>
        <end position="203"/>
    </location>
</feature>
<evidence type="ECO:0000256" key="2">
    <source>
        <dbReference type="ARBA" id="ARBA00004702"/>
    </source>
</evidence>
<dbReference type="GO" id="GO:0012505">
    <property type="term" value="C:endomembrane system"/>
    <property type="evidence" value="ECO:0007669"/>
    <property type="project" value="UniProtKB-SubCell"/>
</dbReference>
<evidence type="ECO:0000256" key="9">
    <source>
        <dbReference type="ARBA" id="ARBA00022832"/>
    </source>
</evidence>